<dbReference type="AlphaFoldDB" id="A0A507FR59"/>
<gene>
    <name evidence="1" type="ORF">CcCBS67573_g00823</name>
</gene>
<accession>A0A507FR59</accession>
<name>A0A507FR59_9FUNG</name>
<dbReference type="GO" id="GO:0046933">
    <property type="term" value="F:proton-transporting ATP synthase activity, rotational mechanism"/>
    <property type="evidence" value="ECO:0007669"/>
    <property type="project" value="TreeGrafter"/>
</dbReference>
<proteinExistence type="predicted"/>
<sequence length="116" mass="12771">MRAFSVAVPARRDIIKDLYLNEIRNYKAPANVAADTSSLVSAFAQPVAPAAPALEADSITYAEDAAAAEAEWPALVDPIEDHHFINDEWDFICRADDGGVLFPKRLKPYDYSGDHH</sequence>
<keyword evidence="2" id="KW-1185">Reference proteome</keyword>
<organism evidence="1 2">
    <name type="scientific">Chytriomyces confervae</name>
    <dbReference type="NCBI Taxonomy" id="246404"/>
    <lineage>
        <taxon>Eukaryota</taxon>
        <taxon>Fungi</taxon>
        <taxon>Fungi incertae sedis</taxon>
        <taxon>Chytridiomycota</taxon>
        <taxon>Chytridiomycota incertae sedis</taxon>
        <taxon>Chytridiomycetes</taxon>
        <taxon>Chytridiales</taxon>
        <taxon>Chytriomycetaceae</taxon>
        <taxon>Chytriomyces</taxon>
    </lineage>
</organism>
<dbReference type="Proteomes" id="UP000320333">
    <property type="component" value="Unassembled WGS sequence"/>
</dbReference>
<dbReference type="PANTHER" id="PTHR28207">
    <property type="entry name" value="ATP SYNTHASE SUBUNIT H, MITOCHONDRIAL"/>
    <property type="match status" value="1"/>
</dbReference>
<reference evidence="1 2" key="1">
    <citation type="journal article" date="2019" name="Sci. Rep.">
        <title>Comparative genomics of chytrid fungi reveal insights into the obligate biotrophic and pathogenic lifestyle of Synchytrium endobioticum.</title>
        <authorList>
            <person name="van de Vossenberg B.T.L.H."/>
            <person name="Warris S."/>
            <person name="Nguyen H.D.T."/>
            <person name="van Gent-Pelzer M.P.E."/>
            <person name="Joly D.L."/>
            <person name="van de Geest H.C."/>
            <person name="Bonants P.J.M."/>
            <person name="Smith D.S."/>
            <person name="Levesque C.A."/>
            <person name="van der Lee T.A.J."/>
        </authorList>
    </citation>
    <scope>NUCLEOTIDE SEQUENCE [LARGE SCALE GENOMIC DNA]</scope>
    <source>
        <strain evidence="1 2">CBS 675.73</strain>
    </source>
</reference>
<dbReference type="OrthoDB" id="274752at2759"/>
<protein>
    <submittedName>
        <fullName evidence="1">Uncharacterized protein</fullName>
    </submittedName>
</protein>
<dbReference type="InterPro" id="IPR019711">
    <property type="entry name" value="ATP_synth_F0_suH"/>
</dbReference>
<evidence type="ECO:0000313" key="1">
    <source>
        <dbReference type="EMBL" id="TPX77928.1"/>
    </source>
</evidence>
<dbReference type="PANTHER" id="PTHR28207:SF1">
    <property type="entry name" value="ATP SYNTHASE SUBUNIT H, MITOCHONDRIAL"/>
    <property type="match status" value="1"/>
</dbReference>
<comment type="caution">
    <text evidence="1">The sequence shown here is derived from an EMBL/GenBank/DDBJ whole genome shotgun (WGS) entry which is preliminary data.</text>
</comment>
<dbReference type="EMBL" id="QEAP01000012">
    <property type="protein sequence ID" value="TPX77928.1"/>
    <property type="molecule type" value="Genomic_DNA"/>
</dbReference>
<evidence type="ECO:0000313" key="2">
    <source>
        <dbReference type="Proteomes" id="UP000320333"/>
    </source>
</evidence>
<dbReference type="Pfam" id="PF10775">
    <property type="entry name" value="ATP_sub_h"/>
    <property type="match status" value="1"/>
</dbReference>